<evidence type="ECO:0000313" key="4">
    <source>
        <dbReference type="Proteomes" id="UP000215914"/>
    </source>
</evidence>
<dbReference type="Gramene" id="mRNA:HanXRQr2_Chr10g0438061">
    <property type="protein sequence ID" value="CDS:HanXRQr2_Chr10g0438061.1"/>
    <property type="gene ID" value="HanXRQr2_Chr10g0438061"/>
</dbReference>
<keyword evidence="4" id="KW-1185">Reference proteome</keyword>
<dbReference type="InParanoid" id="A0A251TN35"/>
<dbReference type="EMBL" id="MNCJ02000325">
    <property type="protein sequence ID" value="KAF5786206.1"/>
    <property type="molecule type" value="Genomic_DNA"/>
</dbReference>
<protein>
    <submittedName>
        <fullName evidence="3">Putative SAUR-like auxin-responsive protein family</fullName>
    </submittedName>
    <submittedName>
        <fullName evidence="2">Small auxin-up RNA</fullName>
    </submittedName>
</protein>
<evidence type="ECO:0000313" key="3">
    <source>
        <dbReference type="EMBL" id="OTG11401.1"/>
    </source>
</evidence>
<dbReference type="InterPro" id="IPR003676">
    <property type="entry name" value="SAUR_fam"/>
</dbReference>
<organism evidence="3 4">
    <name type="scientific">Helianthus annuus</name>
    <name type="common">Common sunflower</name>
    <dbReference type="NCBI Taxonomy" id="4232"/>
    <lineage>
        <taxon>Eukaryota</taxon>
        <taxon>Viridiplantae</taxon>
        <taxon>Streptophyta</taxon>
        <taxon>Embryophyta</taxon>
        <taxon>Tracheophyta</taxon>
        <taxon>Spermatophyta</taxon>
        <taxon>Magnoliopsida</taxon>
        <taxon>eudicotyledons</taxon>
        <taxon>Gunneridae</taxon>
        <taxon>Pentapetalae</taxon>
        <taxon>asterids</taxon>
        <taxon>campanulids</taxon>
        <taxon>Asterales</taxon>
        <taxon>Asteraceae</taxon>
        <taxon>Asteroideae</taxon>
        <taxon>Heliantheae alliance</taxon>
        <taxon>Heliantheae</taxon>
        <taxon>Helianthus</taxon>
    </lineage>
</organism>
<dbReference type="EMBL" id="CM007899">
    <property type="protein sequence ID" value="OTG11401.1"/>
    <property type="molecule type" value="Genomic_DNA"/>
</dbReference>
<dbReference type="Proteomes" id="UP000215914">
    <property type="component" value="Chromosome 10"/>
</dbReference>
<accession>A0A251TN35</accession>
<reference evidence="2" key="3">
    <citation type="submission" date="2020-06" db="EMBL/GenBank/DDBJ databases">
        <title>Helianthus annuus Genome sequencing and assembly Release 2.</title>
        <authorList>
            <person name="Gouzy J."/>
            <person name="Langlade N."/>
            <person name="Munos S."/>
        </authorList>
    </citation>
    <scope>NUCLEOTIDE SEQUENCE</scope>
    <source>
        <tissue evidence="2">Leaves</tissue>
    </source>
</reference>
<reference evidence="3" key="2">
    <citation type="submission" date="2017-02" db="EMBL/GenBank/DDBJ databases">
        <title>Sunflower complete genome.</title>
        <authorList>
            <person name="Langlade N."/>
            <person name="Munos S."/>
        </authorList>
    </citation>
    <scope>NUCLEOTIDE SEQUENCE [LARGE SCALE GENOMIC DNA]</scope>
    <source>
        <tissue evidence="3">Leaves</tissue>
    </source>
</reference>
<sequence length="126" mass="14277">MLTPKKLVKMARKWRRVAAKGDSTLAHKGHFVVYTADNNRFVIPLHYLNNNIFRVLLKMSEDEFGLPTNGPITLPCDSSLMKYIVYVFERALTIELEALLVSIAANRCNSIDQGTKNEKSMLLCGF</sequence>
<dbReference type="OMA" id="IAANRCN"/>
<gene>
    <name evidence="3" type="ORF">HannXRQ_Chr10g0298291</name>
    <name evidence="2" type="ORF">HanXRQr2_Chr10g0438061</name>
</gene>
<dbReference type="PANTHER" id="PTHR31175:SF120">
    <property type="entry name" value="OS09G0547100 PROTEIN"/>
    <property type="match status" value="1"/>
</dbReference>
<dbReference type="AlphaFoldDB" id="A0A251TN35"/>
<dbReference type="OrthoDB" id="1936278at2759"/>
<reference evidence="2 4" key="1">
    <citation type="journal article" date="2017" name="Nature">
        <title>The sunflower genome provides insights into oil metabolism, flowering and Asterid evolution.</title>
        <authorList>
            <person name="Badouin H."/>
            <person name="Gouzy J."/>
            <person name="Grassa C.J."/>
            <person name="Murat F."/>
            <person name="Staton S.E."/>
            <person name="Cottret L."/>
            <person name="Lelandais-Briere C."/>
            <person name="Owens G.L."/>
            <person name="Carrere S."/>
            <person name="Mayjonade B."/>
            <person name="Legrand L."/>
            <person name="Gill N."/>
            <person name="Kane N.C."/>
            <person name="Bowers J.E."/>
            <person name="Hubner S."/>
            <person name="Bellec A."/>
            <person name="Berard A."/>
            <person name="Berges H."/>
            <person name="Blanchet N."/>
            <person name="Boniface M.C."/>
            <person name="Brunel D."/>
            <person name="Catrice O."/>
            <person name="Chaidir N."/>
            <person name="Claudel C."/>
            <person name="Donnadieu C."/>
            <person name="Faraut T."/>
            <person name="Fievet G."/>
            <person name="Helmstetter N."/>
            <person name="King M."/>
            <person name="Knapp S.J."/>
            <person name="Lai Z."/>
            <person name="Le Paslier M.C."/>
            <person name="Lippi Y."/>
            <person name="Lorenzon L."/>
            <person name="Mandel J.R."/>
            <person name="Marage G."/>
            <person name="Marchand G."/>
            <person name="Marquand E."/>
            <person name="Bret-Mestries E."/>
            <person name="Morien E."/>
            <person name="Nambeesan S."/>
            <person name="Nguyen T."/>
            <person name="Pegot-Espagnet P."/>
            <person name="Pouilly N."/>
            <person name="Raftis F."/>
            <person name="Sallet E."/>
            <person name="Schiex T."/>
            <person name="Thomas J."/>
            <person name="Vandecasteele C."/>
            <person name="Vares D."/>
            <person name="Vear F."/>
            <person name="Vautrin S."/>
            <person name="Crespi M."/>
            <person name="Mangin B."/>
            <person name="Burke J.M."/>
            <person name="Salse J."/>
            <person name="Munos S."/>
            <person name="Vincourt P."/>
            <person name="Rieseberg L.H."/>
            <person name="Langlade N.B."/>
        </authorList>
    </citation>
    <scope>NUCLEOTIDE SEQUENCE [LARGE SCALE GENOMIC DNA]</scope>
    <source>
        <strain evidence="4">cv. SF193</strain>
        <tissue evidence="2">Leaves</tissue>
    </source>
</reference>
<dbReference type="PANTHER" id="PTHR31175">
    <property type="entry name" value="AUXIN-RESPONSIVE FAMILY PROTEIN"/>
    <property type="match status" value="1"/>
</dbReference>
<name>A0A251TN35_HELAN</name>
<dbReference type="Pfam" id="PF02519">
    <property type="entry name" value="Auxin_inducible"/>
    <property type="match status" value="1"/>
</dbReference>
<proteinExistence type="inferred from homology"/>
<comment type="similarity">
    <text evidence="1">Belongs to the ARG7 family.</text>
</comment>
<evidence type="ECO:0000313" key="2">
    <source>
        <dbReference type="EMBL" id="KAF5786206.1"/>
    </source>
</evidence>
<dbReference type="GO" id="GO:0009733">
    <property type="term" value="P:response to auxin"/>
    <property type="evidence" value="ECO:0007669"/>
    <property type="project" value="InterPro"/>
</dbReference>
<evidence type="ECO:0000256" key="1">
    <source>
        <dbReference type="ARBA" id="ARBA00006974"/>
    </source>
</evidence>